<dbReference type="PANTHER" id="PTHR13393:SF0">
    <property type="entry name" value="RNA N6-ADENOSINE-METHYLTRANSFERASE METTL16"/>
    <property type="match status" value="1"/>
</dbReference>
<name>A0AAD4EW25_9PEZI</name>
<feature type="region of interest" description="Disordered" evidence="3">
    <location>
        <begin position="1"/>
        <end position="51"/>
    </location>
</feature>
<accession>A0AAD4EW25</accession>
<feature type="region of interest" description="Disordered" evidence="3">
    <location>
        <begin position="381"/>
        <end position="410"/>
    </location>
</feature>
<feature type="compositionally biased region" description="Basic residues" evidence="3">
    <location>
        <begin position="478"/>
        <end position="487"/>
    </location>
</feature>
<keyword evidence="6" id="KW-1185">Reference proteome</keyword>
<dbReference type="Proteomes" id="UP001197093">
    <property type="component" value="Unassembled WGS sequence"/>
</dbReference>
<comment type="caution">
    <text evidence="5">The sequence shown here is derived from an EMBL/GenBank/DDBJ whole genome shotgun (WGS) entry which is preliminary data.</text>
</comment>
<dbReference type="InterPro" id="IPR010286">
    <property type="entry name" value="METTL16/RlmF"/>
</dbReference>
<dbReference type="SUPFAM" id="SSF53335">
    <property type="entry name" value="S-adenosyl-L-methionine-dependent methyltransferases"/>
    <property type="match status" value="2"/>
</dbReference>
<feature type="region of interest" description="Disordered" evidence="3">
    <location>
        <begin position="435"/>
        <end position="558"/>
    </location>
</feature>
<dbReference type="AlphaFoldDB" id="A0AAD4EW25"/>
<feature type="compositionally biased region" description="Low complexity" evidence="3">
    <location>
        <begin position="457"/>
        <end position="472"/>
    </location>
</feature>
<feature type="compositionally biased region" description="Polar residues" evidence="3">
    <location>
        <begin position="386"/>
        <end position="405"/>
    </location>
</feature>
<feature type="compositionally biased region" description="Basic and acidic residues" evidence="3">
    <location>
        <begin position="7"/>
        <end position="20"/>
    </location>
</feature>
<dbReference type="PANTHER" id="PTHR13393">
    <property type="entry name" value="SAM-DEPENDENT METHYLTRANSFERASE"/>
    <property type="match status" value="1"/>
</dbReference>
<evidence type="ECO:0000259" key="4">
    <source>
        <dbReference type="Pfam" id="PF04921"/>
    </source>
</evidence>
<gene>
    <name evidence="5" type="ORF">NEMBOFW57_007776</name>
</gene>
<organism evidence="5 6">
    <name type="scientific">Staphylotrichum longicolle</name>
    <dbReference type="NCBI Taxonomy" id="669026"/>
    <lineage>
        <taxon>Eukaryota</taxon>
        <taxon>Fungi</taxon>
        <taxon>Dikarya</taxon>
        <taxon>Ascomycota</taxon>
        <taxon>Pezizomycotina</taxon>
        <taxon>Sordariomycetes</taxon>
        <taxon>Sordariomycetidae</taxon>
        <taxon>Sordariales</taxon>
        <taxon>Chaetomiaceae</taxon>
        <taxon>Staphylotrichum</taxon>
    </lineage>
</organism>
<feature type="compositionally biased region" description="Basic and acidic residues" evidence="3">
    <location>
        <begin position="517"/>
        <end position="527"/>
    </location>
</feature>
<keyword evidence="1" id="KW-0489">Methyltransferase</keyword>
<reference evidence="5" key="1">
    <citation type="submission" date="2023-02" db="EMBL/GenBank/DDBJ databases">
        <authorList>
            <person name="Palmer J.M."/>
        </authorList>
    </citation>
    <scope>NUCLEOTIDE SEQUENCE</scope>
    <source>
        <strain evidence="5">FW57</strain>
    </source>
</reference>
<keyword evidence="2" id="KW-0808">Transferase</keyword>
<dbReference type="GO" id="GO:0070475">
    <property type="term" value="P:rRNA base methylation"/>
    <property type="evidence" value="ECO:0007669"/>
    <property type="project" value="TreeGrafter"/>
</dbReference>
<dbReference type="GO" id="GO:0005634">
    <property type="term" value="C:nucleus"/>
    <property type="evidence" value="ECO:0007669"/>
    <property type="project" value="TreeGrafter"/>
</dbReference>
<evidence type="ECO:0000313" key="6">
    <source>
        <dbReference type="Proteomes" id="UP001197093"/>
    </source>
</evidence>
<evidence type="ECO:0000256" key="1">
    <source>
        <dbReference type="ARBA" id="ARBA00022603"/>
    </source>
</evidence>
<feature type="compositionally biased region" description="Basic residues" evidence="3">
    <location>
        <begin position="505"/>
        <end position="516"/>
    </location>
</feature>
<evidence type="ECO:0000313" key="5">
    <source>
        <dbReference type="EMBL" id="KAG7288245.1"/>
    </source>
</evidence>
<evidence type="ECO:0000256" key="3">
    <source>
        <dbReference type="SAM" id="MobiDB-lite"/>
    </source>
</evidence>
<sequence>MAGMKRKAPDDVAKEDDRTAAESYARRPPIGPISGPKPGSPDPGRLHRPPPGVAADGYFRRLYESEPDFRQLAKRDASFAAFLHANGQLDFSDPAATMQLTKTLLETDFGLKLELPDNRLCPPVPNRHNYILWLKDLMDTSSYGQPGRGLCGLDIGTDIDVQNLSYAKENIRINGLEERIQLLERKTDDPLVPIDDAGIQTIDFVMMNPPFYSSEEDMLSSASKKARPPMSACTGAPVEMVCEGGEVAHVGRLLRESLVLRDRIQWYTSMLGKVTSLETLIEQLHEHGIDNYAVTEFVQGNKTRRWALGWSFRPMRPAEHVVRGMKANLWKKILPPSVTMELLEIPADRPVDPVIARIQEHITQPSSALQKAQNPAIALTKPTIRPPSTMSDPTQPTSRFTPQNKTTHERLSTNTVGLVALSDFRKRRAEVLEQQEREAREAALATRTSAVSTPDRSLTATPNNANATSADNSEAERQKKKKQKKSARALVSFGDDEEEEEGGGPKKKVVAARKKDKLKEGAAKGDSDNGNNGGETAEVTADSAASGDDKDKNRKPAGKVAVNASVGVVPRALTKAALRREAAERDALRKEFLLLQAAVKATEIAIPFVFYDGTNIPGGIVRVKKGDFVWLFLDKSRKVGAQLGVGADKNANARRDWARVSVDDLMLVRGTMIVPHHYEFYFFIINKTMGPGNKLLFDYSAEALPTVSATAGPGAAGLGRAPDLAQLEGASDDPTVTKVVDRRWYQRNKHIYPANVWQEFEPDKDYSKEIRRDPGGNAFFFSK</sequence>
<dbReference type="Pfam" id="PF04921">
    <property type="entry name" value="XAP5"/>
    <property type="match status" value="1"/>
</dbReference>
<protein>
    <recommendedName>
        <fullName evidence="4">FAM50A/XAP5 C-terminal domain-containing protein</fullName>
    </recommendedName>
</protein>
<dbReference type="GO" id="GO:0008168">
    <property type="term" value="F:methyltransferase activity"/>
    <property type="evidence" value="ECO:0007669"/>
    <property type="project" value="UniProtKB-KW"/>
</dbReference>
<dbReference type="Pfam" id="PF05971">
    <property type="entry name" value="Methyltransf_10"/>
    <property type="match status" value="1"/>
</dbReference>
<proteinExistence type="predicted"/>
<evidence type="ECO:0000256" key="2">
    <source>
        <dbReference type="ARBA" id="ARBA00022679"/>
    </source>
</evidence>
<dbReference type="EMBL" id="JAHCVI010000003">
    <property type="protein sequence ID" value="KAG7288245.1"/>
    <property type="molecule type" value="Genomic_DNA"/>
</dbReference>
<dbReference type="InterPro" id="IPR029063">
    <property type="entry name" value="SAM-dependent_MTases_sf"/>
</dbReference>
<dbReference type="InterPro" id="IPR048337">
    <property type="entry name" value="FAM50A/XAP5_C"/>
</dbReference>
<feature type="domain" description="FAM50A/XAP5 C-terminal" evidence="4">
    <location>
        <begin position="602"/>
        <end position="770"/>
    </location>
</feature>
<dbReference type="Gene3D" id="3.40.50.150">
    <property type="entry name" value="Vaccinia Virus protein VP39"/>
    <property type="match status" value="1"/>
</dbReference>